<evidence type="ECO:0000313" key="1">
    <source>
        <dbReference type="EMBL" id="GAA5511262.1"/>
    </source>
</evidence>
<comment type="caution">
    <text evidence="1">The sequence shown here is derived from an EMBL/GenBank/DDBJ whole genome shotgun (WGS) entry which is preliminary data.</text>
</comment>
<reference evidence="1 2" key="1">
    <citation type="submission" date="2024-02" db="EMBL/GenBank/DDBJ databases">
        <title>Rhodopirellula caenicola NBRC 110016.</title>
        <authorList>
            <person name="Ichikawa N."/>
            <person name="Katano-Makiyama Y."/>
            <person name="Hidaka K."/>
        </authorList>
    </citation>
    <scope>NUCLEOTIDE SEQUENCE [LARGE SCALE GENOMIC DNA]</scope>
    <source>
        <strain evidence="1 2">NBRC 110016</strain>
    </source>
</reference>
<keyword evidence="2" id="KW-1185">Reference proteome</keyword>
<proteinExistence type="predicted"/>
<evidence type="ECO:0000313" key="2">
    <source>
        <dbReference type="Proteomes" id="UP001416858"/>
    </source>
</evidence>
<accession>A0ABP9W1K6</accession>
<gene>
    <name evidence="1" type="ORF">Rcae01_06778</name>
</gene>
<dbReference type="EMBL" id="BAABRO010000057">
    <property type="protein sequence ID" value="GAA5511262.1"/>
    <property type="molecule type" value="Genomic_DNA"/>
</dbReference>
<dbReference type="Proteomes" id="UP001416858">
    <property type="component" value="Unassembled WGS sequence"/>
</dbReference>
<sequence length="29" mass="3072">MRWYGAAVVAVLAMVESLAAARISLPLPD</sequence>
<protein>
    <submittedName>
        <fullName evidence="1">Uncharacterized protein</fullName>
    </submittedName>
</protein>
<organism evidence="1 2">
    <name type="scientific">Novipirellula caenicola</name>
    <dbReference type="NCBI Taxonomy" id="1536901"/>
    <lineage>
        <taxon>Bacteria</taxon>
        <taxon>Pseudomonadati</taxon>
        <taxon>Planctomycetota</taxon>
        <taxon>Planctomycetia</taxon>
        <taxon>Pirellulales</taxon>
        <taxon>Pirellulaceae</taxon>
        <taxon>Novipirellula</taxon>
    </lineage>
</organism>
<name>A0ABP9W1K6_9BACT</name>